<keyword evidence="6" id="KW-1185">Reference proteome</keyword>
<dbReference type="EMBL" id="JAAGUX010000080">
    <property type="protein sequence ID" value="NEW59163.1"/>
    <property type="molecule type" value="Genomic_DNA"/>
</dbReference>
<dbReference type="Pfam" id="PF13556">
    <property type="entry name" value="HTH_30"/>
    <property type="match status" value="1"/>
</dbReference>
<dbReference type="PANTHER" id="PTHR33744:SF1">
    <property type="entry name" value="DNA-BINDING TRANSCRIPTIONAL ACTIVATOR ADER"/>
    <property type="match status" value="1"/>
</dbReference>
<evidence type="ECO:0000313" key="5">
    <source>
        <dbReference type="Proteomes" id="UP000468928"/>
    </source>
</evidence>
<dbReference type="InterPro" id="IPR042070">
    <property type="entry name" value="PucR_C-HTH_sf"/>
</dbReference>
<feature type="domain" description="RsbT co-antagonist protein RsbRD N-terminal" evidence="2">
    <location>
        <begin position="23"/>
        <end position="162"/>
    </location>
</feature>
<dbReference type="InterPro" id="IPR025736">
    <property type="entry name" value="PucR_C-HTH_dom"/>
</dbReference>
<comment type="caution">
    <text evidence="3">The sequence shown here is derived from an EMBL/GenBank/DDBJ whole genome shotgun (WGS) entry which is preliminary data.</text>
</comment>
<dbReference type="EMBL" id="JAAGUZ010000014">
    <property type="protein sequence ID" value="NEW44261.1"/>
    <property type="molecule type" value="Genomic_DNA"/>
</dbReference>
<dbReference type="RefSeq" id="WP_163828599.1">
    <property type="nucleotide sequence ID" value="NZ_JAAGUX010000080.1"/>
</dbReference>
<sequence length="400" mass="42902">MVVDLPPLAGDAAILDRLGRGLPDIAGRMLAAGLGSTPPAADLPDDHFHEVVPAILACGHAFLRALREEREFTDAEVAFHVAPVVHRHAAERIPLRLLVDAVHGSAQQLLRESARSATADELDDLVAFGAHLLDLLRRINIVVYEAYSELEQSVYQPDREARRALCSALLHGLPVAELAARADIALAEDYRVLAILLRPEEQSAQVATMIARRRMRVLQSILDDLVGAGALHTFDGSAGIVLLPSSGAPDLAGRLSLATAGRMGGPVFLADAGTVTRADLPDAAAEVAELAELARALGRPAGVYRLDDLLLEYQLTRPGRARDRLAGRIEPLSARPHLLAALDAYLRHGTDRKSAAAEVHVHPNTFSYRMRRIAELTGLDPADPTDTRLLAAALTVDRAG</sequence>
<reference evidence="5 6" key="1">
    <citation type="submission" date="2020-01" db="EMBL/GenBank/DDBJ databases">
        <title>Genetics and antimicrobial susceptibilities of Nocardia species isolated from the soil; a comparison with species isolated from humans.</title>
        <authorList>
            <person name="Carrasco G."/>
            <person name="Monzon S."/>
            <person name="Sansegundo M."/>
            <person name="Garcia E."/>
            <person name="Garrido N."/>
            <person name="Medina M.J."/>
            <person name="Villalon P."/>
            <person name="Ramirez-Arocha A.C."/>
            <person name="Jimenez P."/>
            <person name="Cuesta I."/>
            <person name="Valdezate S."/>
        </authorList>
    </citation>
    <scope>NUCLEOTIDE SEQUENCE [LARGE SCALE GENOMIC DNA]</scope>
    <source>
        <strain evidence="3 5">CNM20110639</strain>
        <strain evidence="4 6">CNM20110649</strain>
    </source>
</reference>
<dbReference type="Proteomes" id="UP000468928">
    <property type="component" value="Unassembled WGS sequence"/>
</dbReference>
<evidence type="ECO:0000259" key="2">
    <source>
        <dbReference type="Pfam" id="PF14361"/>
    </source>
</evidence>
<dbReference type="InterPro" id="IPR025751">
    <property type="entry name" value="RsbRD_N_dom"/>
</dbReference>
<evidence type="ECO:0000259" key="1">
    <source>
        <dbReference type="Pfam" id="PF13556"/>
    </source>
</evidence>
<accession>A0A6P1D483</accession>
<dbReference type="AlphaFoldDB" id="A0A6P1D483"/>
<organism evidence="3 5">
    <name type="scientific">Nocardia cyriacigeorgica</name>
    <dbReference type="NCBI Taxonomy" id="135487"/>
    <lineage>
        <taxon>Bacteria</taxon>
        <taxon>Bacillati</taxon>
        <taxon>Actinomycetota</taxon>
        <taxon>Actinomycetes</taxon>
        <taxon>Mycobacteriales</taxon>
        <taxon>Nocardiaceae</taxon>
        <taxon>Nocardia</taxon>
    </lineage>
</organism>
<name>A0A6P1D483_9NOCA</name>
<proteinExistence type="predicted"/>
<gene>
    <name evidence="3" type="ORF">GV789_07280</name>
    <name evidence="4" type="ORF">GV794_26530</name>
</gene>
<dbReference type="Pfam" id="PF14361">
    <property type="entry name" value="RsbRD_N"/>
    <property type="match status" value="1"/>
</dbReference>
<evidence type="ECO:0000313" key="3">
    <source>
        <dbReference type="EMBL" id="NEW44261.1"/>
    </source>
</evidence>
<feature type="domain" description="PucR C-terminal helix-turn-helix" evidence="1">
    <location>
        <begin position="338"/>
        <end position="395"/>
    </location>
</feature>
<dbReference type="Gene3D" id="1.10.10.2840">
    <property type="entry name" value="PucR C-terminal helix-turn-helix domain"/>
    <property type="match status" value="1"/>
</dbReference>
<protein>
    <submittedName>
        <fullName evidence="3">PucR family transcriptional regulator</fullName>
    </submittedName>
</protein>
<dbReference type="Proteomes" id="UP000470876">
    <property type="component" value="Unassembled WGS sequence"/>
</dbReference>
<dbReference type="InterPro" id="IPR051448">
    <property type="entry name" value="CdaR-like_regulators"/>
</dbReference>
<evidence type="ECO:0000313" key="6">
    <source>
        <dbReference type="Proteomes" id="UP000470876"/>
    </source>
</evidence>
<dbReference type="PANTHER" id="PTHR33744">
    <property type="entry name" value="CARBOHYDRATE DIACID REGULATOR"/>
    <property type="match status" value="1"/>
</dbReference>
<evidence type="ECO:0000313" key="4">
    <source>
        <dbReference type="EMBL" id="NEW59163.1"/>
    </source>
</evidence>